<reference evidence="7 8" key="1">
    <citation type="submission" date="2015-04" db="EMBL/GenBank/DDBJ databases">
        <title>Genome sequence of Kerstersia gyiorum CG1.</title>
        <authorList>
            <person name="Greninger A.L."/>
            <person name="Kozyreva V."/>
            <person name="Chaturvedi V."/>
        </authorList>
    </citation>
    <scope>NUCLEOTIDE SEQUENCE [LARGE SCALE GENOMIC DNA]</scope>
    <source>
        <strain evidence="7 8">CG1</strain>
    </source>
</reference>
<dbReference type="EMBL" id="LBNE01000002">
    <property type="protein sequence ID" value="KKO72781.1"/>
    <property type="molecule type" value="Genomic_DNA"/>
</dbReference>
<dbReference type="GO" id="GO:0046951">
    <property type="term" value="P:ketone body biosynthetic process"/>
    <property type="evidence" value="ECO:0007669"/>
    <property type="project" value="TreeGrafter"/>
</dbReference>
<dbReference type="SUPFAM" id="SSF51569">
    <property type="entry name" value="Aldolase"/>
    <property type="match status" value="1"/>
</dbReference>
<dbReference type="Proteomes" id="UP000078084">
    <property type="component" value="Unassembled WGS sequence"/>
</dbReference>
<comment type="caution">
    <text evidence="7">The sequence shown here is derived from an EMBL/GenBank/DDBJ whole genome shotgun (WGS) entry which is preliminary data.</text>
</comment>
<feature type="domain" description="Pyruvate carboxyltransferase" evidence="6">
    <location>
        <begin position="4"/>
        <end position="271"/>
    </location>
</feature>
<evidence type="ECO:0000256" key="1">
    <source>
        <dbReference type="ARBA" id="ARBA00005143"/>
    </source>
</evidence>
<keyword evidence="4" id="KW-0479">Metal-binding</keyword>
<evidence type="ECO:0000256" key="2">
    <source>
        <dbReference type="ARBA" id="ARBA00009405"/>
    </source>
</evidence>
<dbReference type="InterPro" id="IPR043594">
    <property type="entry name" value="HMGL"/>
</dbReference>
<dbReference type="PANTHER" id="PTHR42738:SF7">
    <property type="entry name" value="HYDROXYMETHYLGLUTARYL-COA LYASE"/>
    <property type="match status" value="1"/>
</dbReference>
<accession>A0A171KV64</accession>
<dbReference type="STRING" id="206506.AAV32_06475"/>
<protein>
    <recommendedName>
        <fullName evidence="3">hydroxymethylglutaryl-CoA lyase</fullName>
        <ecNumber evidence="3">4.1.3.4</ecNumber>
    </recommendedName>
</protein>
<dbReference type="PROSITE" id="PS50991">
    <property type="entry name" value="PYR_CT"/>
    <property type="match status" value="1"/>
</dbReference>
<dbReference type="InterPro" id="IPR000891">
    <property type="entry name" value="PYR_CT"/>
</dbReference>
<dbReference type="InterPro" id="IPR013785">
    <property type="entry name" value="Aldolase_TIM"/>
</dbReference>
<keyword evidence="8" id="KW-1185">Reference proteome</keyword>
<evidence type="ECO:0000313" key="8">
    <source>
        <dbReference type="Proteomes" id="UP000078084"/>
    </source>
</evidence>
<keyword evidence="5 7" id="KW-0456">Lyase</keyword>
<dbReference type="PANTHER" id="PTHR42738">
    <property type="entry name" value="HYDROXYMETHYLGLUTARYL-COA LYASE"/>
    <property type="match status" value="1"/>
</dbReference>
<comment type="pathway">
    <text evidence="1">Metabolic intermediate metabolism; (S)-3-hydroxy-3-methylglutaryl-CoA degradation; acetoacetate from (S)-3-hydroxy-3-methylglutaryl-CoA: step 1/1.</text>
</comment>
<dbReference type="GO" id="GO:0004419">
    <property type="term" value="F:hydroxymethylglutaryl-CoA lyase activity"/>
    <property type="evidence" value="ECO:0007669"/>
    <property type="project" value="UniProtKB-EC"/>
</dbReference>
<evidence type="ECO:0000256" key="3">
    <source>
        <dbReference type="ARBA" id="ARBA00012910"/>
    </source>
</evidence>
<evidence type="ECO:0000259" key="6">
    <source>
        <dbReference type="PROSITE" id="PS50991"/>
    </source>
</evidence>
<comment type="similarity">
    <text evidence="2">Belongs to the HMG-CoA lyase family.</text>
</comment>
<dbReference type="NCBIfam" id="NF004283">
    <property type="entry name" value="PRK05692.1"/>
    <property type="match status" value="1"/>
</dbReference>
<dbReference type="EC" id="4.1.3.4" evidence="3"/>
<dbReference type="Gene3D" id="3.20.20.70">
    <property type="entry name" value="Aldolase class I"/>
    <property type="match status" value="1"/>
</dbReference>
<sequence>MHPVRIVEVGPRDGLQNEARILPPATRAQLVQMLAQAGLRHIEAGAFVSPRWVPQMRGSDEVLWLLLEQPGLHLSALVPNEQGMRSALACGCREVAVFAAASETFSQRNTNCSIDESLVRFEPVAALAREHGVSLRGYISCVVDCPYEGAIAPGRVADLCLKLQQLGCDEISLGDTTGAGTPRQIRQLVDACAAAVPLAMLAGHFHDTYGMAVANVLAALEAGITVFDASVSGLGGCPYSPGASGNLATEDLVYLLEGLGLPTGIDLDSLVDAGAWIDTVLERQTASRVARARLAARTVRV</sequence>
<evidence type="ECO:0000256" key="4">
    <source>
        <dbReference type="ARBA" id="ARBA00022723"/>
    </source>
</evidence>
<proteinExistence type="inferred from homology"/>
<name>A0A171KV64_9BURK</name>
<dbReference type="CDD" id="cd07938">
    <property type="entry name" value="DRE_TIM_HMGL"/>
    <property type="match status" value="1"/>
</dbReference>
<dbReference type="GO" id="GO:0006552">
    <property type="term" value="P:L-leucine catabolic process"/>
    <property type="evidence" value="ECO:0007669"/>
    <property type="project" value="TreeGrafter"/>
</dbReference>
<dbReference type="AlphaFoldDB" id="A0A171KV64"/>
<dbReference type="Pfam" id="PF00682">
    <property type="entry name" value="HMGL-like"/>
    <property type="match status" value="1"/>
</dbReference>
<dbReference type="GO" id="GO:0046872">
    <property type="term" value="F:metal ion binding"/>
    <property type="evidence" value="ECO:0007669"/>
    <property type="project" value="UniProtKB-KW"/>
</dbReference>
<gene>
    <name evidence="7" type="ORF">AAV32_06475</name>
</gene>
<dbReference type="FunFam" id="3.20.20.70:FF:000201">
    <property type="entry name" value="Hydroxymethylglutaryl-CoA lyase"/>
    <property type="match status" value="1"/>
</dbReference>
<evidence type="ECO:0000313" key="7">
    <source>
        <dbReference type="EMBL" id="KKO72781.1"/>
    </source>
</evidence>
<evidence type="ECO:0000256" key="5">
    <source>
        <dbReference type="ARBA" id="ARBA00023239"/>
    </source>
</evidence>
<dbReference type="OrthoDB" id="9784013at2"/>
<dbReference type="PATRIC" id="fig|206506.3.peg.1387"/>
<organism evidence="7 8">
    <name type="scientific">Kerstersia gyiorum</name>
    <dbReference type="NCBI Taxonomy" id="206506"/>
    <lineage>
        <taxon>Bacteria</taxon>
        <taxon>Pseudomonadati</taxon>
        <taxon>Pseudomonadota</taxon>
        <taxon>Betaproteobacteria</taxon>
        <taxon>Burkholderiales</taxon>
        <taxon>Alcaligenaceae</taxon>
        <taxon>Kerstersia</taxon>
    </lineage>
</organism>